<dbReference type="Proteomes" id="UP000201625">
    <property type="component" value="Segment"/>
</dbReference>
<gene>
    <name evidence="4" type="primary">5</name>
    <name evidence="4" type="ORF">MUDCAT_5</name>
</gene>
<evidence type="ECO:0000256" key="2">
    <source>
        <dbReference type="ARBA" id="ARBA00022638"/>
    </source>
</evidence>
<keyword evidence="1" id="KW-0929">Antimicrobial</keyword>
<evidence type="ECO:0000259" key="3">
    <source>
        <dbReference type="Pfam" id="PF01551"/>
    </source>
</evidence>
<feature type="domain" description="M23ase beta-sheet core" evidence="3">
    <location>
        <begin position="32"/>
        <end position="148"/>
    </location>
</feature>
<dbReference type="SUPFAM" id="SSF51261">
    <property type="entry name" value="Duplicated hybrid motif"/>
    <property type="match status" value="1"/>
</dbReference>
<keyword evidence="5" id="KW-1185">Reference proteome</keyword>
<dbReference type="PANTHER" id="PTHR21666">
    <property type="entry name" value="PEPTIDASE-RELATED"/>
    <property type="match status" value="1"/>
</dbReference>
<keyword evidence="2" id="KW-0081">Bacteriolytic enzyme</keyword>
<dbReference type="GO" id="GO:0031640">
    <property type="term" value="P:killing of cells of another organism"/>
    <property type="evidence" value="ECO:0007669"/>
    <property type="project" value="UniProtKB-KW"/>
</dbReference>
<dbReference type="InterPro" id="IPR050570">
    <property type="entry name" value="Cell_wall_metabolism_enzyme"/>
</dbReference>
<evidence type="ECO:0000256" key="1">
    <source>
        <dbReference type="ARBA" id="ARBA00022529"/>
    </source>
</evidence>
<dbReference type="EMBL" id="KU647628">
    <property type="protein sequence ID" value="AMM44373.1"/>
    <property type="molecule type" value="Genomic_DNA"/>
</dbReference>
<reference evidence="4" key="1">
    <citation type="submission" date="2018-02" db="EMBL/GenBank/DDBJ databases">
        <authorList>
            <person name="Staples A.K."/>
            <person name="Oates E.A."/>
            <person name="Brown C.B."/>
            <person name="McDaniel C.M."/>
            <person name="Wathen K.E."/>
            <person name="Thompson A.R."/>
            <person name="Goedde M.A."/>
            <person name="Gaffney B."/>
            <person name="Rinehart C.A."/>
            <person name="King R.A."/>
            <person name="Bowman C.A."/>
            <person name="Russell D.A."/>
            <person name="Pope W.H."/>
            <person name="Jacobs-Sera D."/>
            <person name="Hendrix R.W."/>
            <person name="Hatfull G.F."/>
        </authorList>
    </citation>
    <scope>NUCLEOTIDE SEQUENCE</scope>
</reference>
<dbReference type="Gene3D" id="2.70.70.10">
    <property type="entry name" value="Glucose Permease (Domain IIA)"/>
    <property type="match status" value="1"/>
</dbReference>
<dbReference type="RefSeq" id="YP_009300694.1">
    <property type="nucleotide sequence ID" value="NC_031224.2"/>
</dbReference>
<name>A0A140G6T8_9CAUD</name>
<dbReference type="InterPro" id="IPR016047">
    <property type="entry name" value="M23ase_b-sheet_dom"/>
</dbReference>
<dbReference type="CDD" id="cd12797">
    <property type="entry name" value="M23_peptidase"/>
    <property type="match status" value="1"/>
</dbReference>
<dbReference type="GeneID" id="29126962"/>
<dbReference type="PANTHER" id="PTHR21666:SF270">
    <property type="entry name" value="MUREIN HYDROLASE ACTIVATOR ENVC"/>
    <property type="match status" value="1"/>
</dbReference>
<evidence type="ECO:0000313" key="5">
    <source>
        <dbReference type="Proteomes" id="UP000201625"/>
    </source>
</evidence>
<protein>
    <submittedName>
        <fullName evidence="4">Endolysin</fullName>
    </submittedName>
</protein>
<organism evidence="4 5">
    <name type="scientific">Arthrobacter phage Mudcat</name>
    <dbReference type="NCBI Taxonomy" id="1796997"/>
    <lineage>
        <taxon>Viruses</taxon>
        <taxon>Duplodnaviria</taxon>
        <taxon>Heunggongvirae</taxon>
        <taxon>Uroviricota</taxon>
        <taxon>Caudoviricetes</taxon>
        <taxon>Mudcatvirus</taxon>
        <taxon>Mudcatvirus mudcat</taxon>
    </lineage>
</organism>
<proteinExistence type="predicted"/>
<dbReference type="Pfam" id="PF01551">
    <property type="entry name" value="Peptidase_M23"/>
    <property type="match status" value="1"/>
</dbReference>
<accession>A0A140G6T8</accession>
<dbReference type="InterPro" id="IPR011055">
    <property type="entry name" value="Dup_hybrid_motif"/>
</dbReference>
<evidence type="ECO:0000313" key="4">
    <source>
        <dbReference type="EMBL" id="AMM44373.1"/>
    </source>
</evidence>
<dbReference type="KEGG" id="vg:29126962"/>
<dbReference type="GO" id="GO:0042742">
    <property type="term" value="P:defense response to bacterium"/>
    <property type="evidence" value="ECO:0007669"/>
    <property type="project" value="UniProtKB-KW"/>
</dbReference>
<dbReference type="OrthoDB" id="10418at10239"/>
<dbReference type="GO" id="GO:0004222">
    <property type="term" value="F:metalloendopeptidase activity"/>
    <property type="evidence" value="ECO:0007669"/>
    <property type="project" value="TreeGrafter"/>
</dbReference>
<sequence>MAATLPKIELFLPSEGPITQGLGVTQKQDGNPHAGTDFAYTANGKIFDKVYAAAEGRVIWAGDSRGMGWPNLLYVNPDFDRTDNVDSSGGNYTIIAHYDSFGNLIAYTGYGHQEAIYVKVGDWVRAGQHIGKVGDTGFNFGKHLHFDLILFPFDVDDAPFYGRVDPTPYFVNQFKIEEDDMYTQTDRERDNLVADRMGYIWKHYGPGQKGYKDDGEYAALLRDTKRIADVAAVNASNAHKVTQDVLFSVTPGISEQRPAGATILSILSIVAAAQNKTVEQILDGIPEAQLSGAEFVLVPKDSLPAQPAQ</sequence>